<protein>
    <submittedName>
        <fullName evidence="1">Uncharacterized protein</fullName>
    </submittedName>
</protein>
<dbReference type="EMBL" id="JASBWS010000004">
    <property type="protein sequence ID" value="KAJ9116196.1"/>
    <property type="molecule type" value="Genomic_DNA"/>
</dbReference>
<name>A0ACC2WXP3_9TREE</name>
<gene>
    <name evidence="1" type="ORF">QFC20_000876</name>
</gene>
<dbReference type="Proteomes" id="UP001230649">
    <property type="component" value="Unassembled WGS sequence"/>
</dbReference>
<accession>A0ACC2WXP3</accession>
<organism evidence="1 2">
    <name type="scientific">Naganishia adeliensis</name>
    <dbReference type="NCBI Taxonomy" id="92952"/>
    <lineage>
        <taxon>Eukaryota</taxon>
        <taxon>Fungi</taxon>
        <taxon>Dikarya</taxon>
        <taxon>Basidiomycota</taxon>
        <taxon>Agaricomycotina</taxon>
        <taxon>Tremellomycetes</taxon>
        <taxon>Filobasidiales</taxon>
        <taxon>Filobasidiaceae</taxon>
        <taxon>Naganishia</taxon>
    </lineage>
</organism>
<keyword evidence="2" id="KW-1185">Reference proteome</keyword>
<evidence type="ECO:0000313" key="2">
    <source>
        <dbReference type="Proteomes" id="UP001230649"/>
    </source>
</evidence>
<proteinExistence type="predicted"/>
<sequence>MSKTEEKTSKRKSKSVEDAPITTEPKSEKKEKREKKDKKEKKSKKSKKSSDIVKPEQAAPVVEASTEDVEMKSEDPALTTEETPATEDTSSRKRKRSKDTDADAKDDEPKSDENLLEIDPDAPTPLSKAQARAARKEAKRKRKAGNASDDGDSTDGEKETGADGERKSKRSKKDKTELPKPPKRQHSVWIGNLAFKTNPESLKAWLEREIILLSKGGGGKPAVGEEEDEDEPEEGDDDEVDEETEIVTRVNMPMKQGRFGVQNQGFAYVDFKTRRFQKLGVRLSEKMIDGRRLLIKYGDDYGAKPDARTPKPVTSIPAGALPKSQPHNASSTLFLGNLPFDATEEAIWDFVERNAVEATKGRKKSKKGKGKRGKKGDDDGSESESGSEEESEGEDKPEEELNDEDAKAILENKSRQSQASGLRRVRMPLFEDSGKCKGFAFLDFKSVEQATLALANRRNHFLYNRKLKIQASPSFPPLAEGSWLIPSESQYASDSATKRSLPASQRNRPALAEGEEPAARPSGGRYFDKSANGDGADAGGEKKEARGKKWETAGRPKPGAALMMAKRESMAIVAGQGKKITF</sequence>
<reference evidence="1" key="1">
    <citation type="submission" date="2023-04" db="EMBL/GenBank/DDBJ databases">
        <title>Draft Genome sequencing of Naganishia species isolated from polar environments using Oxford Nanopore Technology.</title>
        <authorList>
            <person name="Leo P."/>
            <person name="Venkateswaran K."/>
        </authorList>
    </citation>
    <scope>NUCLEOTIDE SEQUENCE</scope>
    <source>
        <strain evidence="1">MNA-CCFEE 5262</strain>
    </source>
</reference>
<comment type="caution">
    <text evidence="1">The sequence shown here is derived from an EMBL/GenBank/DDBJ whole genome shotgun (WGS) entry which is preliminary data.</text>
</comment>
<evidence type="ECO:0000313" key="1">
    <source>
        <dbReference type="EMBL" id="KAJ9116196.1"/>
    </source>
</evidence>